<evidence type="ECO:0000313" key="1">
    <source>
        <dbReference type="EMBL" id="JAD58891.1"/>
    </source>
</evidence>
<protein>
    <submittedName>
        <fullName evidence="1">Uncharacterized protein</fullName>
    </submittedName>
</protein>
<reference evidence="1" key="2">
    <citation type="journal article" date="2015" name="Data Brief">
        <title>Shoot transcriptome of the giant reed, Arundo donax.</title>
        <authorList>
            <person name="Barrero R.A."/>
            <person name="Guerrero F.D."/>
            <person name="Moolhuijzen P."/>
            <person name="Goolsby J.A."/>
            <person name="Tidwell J."/>
            <person name="Bellgard S.E."/>
            <person name="Bellgard M.I."/>
        </authorList>
    </citation>
    <scope>NUCLEOTIDE SEQUENCE</scope>
    <source>
        <tissue evidence="1">Shoot tissue taken approximately 20 cm above the soil surface</tissue>
    </source>
</reference>
<sequence length="67" mass="7494">MSFYALLHRRRHGLPALVLTRLPFINSPLLIVTLWVQESSFSLIPSPSPEIKQLCIGLDLAIARIVA</sequence>
<accession>A0A0A9B687</accession>
<dbReference type="EMBL" id="GBRH01239004">
    <property type="protein sequence ID" value="JAD58891.1"/>
    <property type="molecule type" value="Transcribed_RNA"/>
</dbReference>
<reference evidence="1" key="1">
    <citation type="submission" date="2014-09" db="EMBL/GenBank/DDBJ databases">
        <authorList>
            <person name="Magalhaes I.L.F."/>
            <person name="Oliveira U."/>
            <person name="Santos F.R."/>
            <person name="Vidigal T.H.D.A."/>
            <person name="Brescovit A.D."/>
            <person name="Santos A.J."/>
        </authorList>
    </citation>
    <scope>NUCLEOTIDE SEQUENCE</scope>
    <source>
        <tissue evidence="1">Shoot tissue taken approximately 20 cm above the soil surface</tissue>
    </source>
</reference>
<proteinExistence type="predicted"/>
<name>A0A0A9B687_ARUDO</name>
<dbReference type="AlphaFoldDB" id="A0A0A9B687"/>
<organism evidence="1">
    <name type="scientific">Arundo donax</name>
    <name type="common">Giant reed</name>
    <name type="synonym">Donax arundinaceus</name>
    <dbReference type="NCBI Taxonomy" id="35708"/>
    <lineage>
        <taxon>Eukaryota</taxon>
        <taxon>Viridiplantae</taxon>
        <taxon>Streptophyta</taxon>
        <taxon>Embryophyta</taxon>
        <taxon>Tracheophyta</taxon>
        <taxon>Spermatophyta</taxon>
        <taxon>Magnoliopsida</taxon>
        <taxon>Liliopsida</taxon>
        <taxon>Poales</taxon>
        <taxon>Poaceae</taxon>
        <taxon>PACMAD clade</taxon>
        <taxon>Arundinoideae</taxon>
        <taxon>Arundineae</taxon>
        <taxon>Arundo</taxon>
    </lineage>
</organism>